<dbReference type="AlphaFoldDB" id="A0A1E1W428"/>
<evidence type="ECO:0000256" key="1">
    <source>
        <dbReference type="ARBA" id="ARBA00023125"/>
    </source>
</evidence>
<feature type="region of interest" description="Disordered" evidence="2">
    <location>
        <begin position="532"/>
        <end position="562"/>
    </location>
</feature>
<sequence>MGKVRSEPDDCRHNQRISNPIQNKTTASSSILRPSAPNSTFSGNDFCVVPARTNKCSRTSSYNSKFYFSNVPSTQAGRNTAPDFQPAQPQQLCTCKQISTSKHSKNTNVPPATRLDGKNRLVKCLLSCPDFSRTQVFSAPYISRSSDANDLSTLWTSHRSEDICHFDELGRADPKNPGCTHASLPRRLFDSPPRQRHAPETCFVNSRFAQLPRLDRKPFKIRAETSTSTSLPGYYVGSVPQHKMVTQRQMPDNNSQNSKYSSDENCQLRDHAILSRPIEFCKLLHSQRSFKSQGLADLLPMAKCYAPLQTFPCSRASINRTELVVRKSEQSVNYSPKASVALYSNRCIRSGLGSPNRQFDHVGHVVSSRTQSSLESEGNFGNIESFSSVGPSHAKLYNIDSIRQSNSSFLPEKRGWNPVNVPVIFNKSDLPNPGFIQHKTLASSPAGSVQCGSRPAVPPRQTTRMAPATSNYTKDLLEMGPSRHRSVCIPDGSCSSTLRKLGRNRQASRILRCPEPNMEFLSSVDISATIPPASSFDSPQQCPRSVHSDSSQVGEGILASGPSQPLYSSPIHNLQPNGSPNRHINELSTTQSPGYNTGGMEMWGWSEAIKGWSQDQIQLLKSSWRNSSIKSYQSVWRRWSSWALKNKISLTTPSGSDLARYLSDLYLIENFSKNTIVMHKSVVSTLCNPNLTEKLSAHPLVQHILKSISNKTPKEDKPPVWDIDVLSSWLSNNFQLNFDLFVCAKRTACILLLCSGRRVHDLTLLSIHPDNFVVSENCITFWP</sequence>
<feature type="region of interest" description="Disordered" evidence="2">
    <location>
        <begin position="1"/>
        <end position="35"/>
    </location>
</feature>
<gene>
    <name evidence="3" type="ORF">g.12113</name>
</gene>
<dbReference type="OrthoDB" id="7484669at2759"/>
<reference evidence="3" key="1">
    <citation type="submission" date="2015-09" db="EMBL/GenBank/DDBJ databases">
        <title>De novo assembly of Pectinophora gossypiella (Pink Bollworm) gut transcriptome.</title>
        <authorList>
            <person name="Tassone E.E."/>
        </authorList>
    </citation>
    <scope>NUCLEOTIDE SEQUENCE</scope>
</reference>
<dbReference type="EMBL" id="GDQN01009365">
    <property type="protein sequence ID" value="JAT81689.1"/>
    <property type="molecule type" value="Transcribed_RNA"/>
</dbReference>
<dbReference type="Gene3D" id="1.10.150.130">
    <property type="match status" value="1"/>
</dbReference>
<evidence type="ECO:0008006" key="4">
    <source>
        <dbReference type="Google" id="ProtNLM"/>
    </source>
</evidence>
<feature type="compositionally biased region" description="Polar residues" evidence="2">
    <location>
        <begin position="16"/>
        <end position="35"/>
    </location>
</feature>
<evidence type="ECO:0000256" key="2">
    <source>
        <dbReference type="SAM" id="MobiDB-lite"/>
    </source>
</evidence>
<dbReference type="PANTHER" id="PTHR33066:SF2">
    <property type="entry name" value="FILAGGRIN-2-LIKE"/>
    <property type="match status" value="1"/>
</dbReference>
<dbReference type="SUPFAM" id="SSF47823">
    <property type="entry name" value="lambda integrase-like, N-terminal domain"/>
    <property type="match status" value="1"/>
</dbReference>
<feature type="non-terminal residue" evidence="3">
    <location>
        <position position="783"/>
    </location>
</feature>
<feature type="compositionally biased region" description="Basic and acidic residues" evidence="2">
    <location>
        <begin position="1"/>
        <end position="13"/>
    </location>
</feature>
<accession>A0A1E1W428</accession>
<name>A0A1E1W428_PECGO</name>
<evidence type="ECO:0000313" key="3">
    <source>
        <dbReference type="EMBL" id="JAT81689.1"/>
    </source>
</evidence>
<proteinExistence type="predicted"/>
<keyword evidence="1" id="KW-0238">DNA-binding</keyword>
<feature type="compositionally biased region" description="Polar residues" evidence="2">
    <location>
        <begin position="535"/>
        <end position="553"/>
    </location>
</feature>
<dbReference type="GO" id="GO:0003677">
    <property type="term" value="F:DNA binding"/>
    <property type="evidence" value="ECO:0007669"/>
    <property type="project" value="UniProtKB-KW"/>
</dbReference>
<dbReference type="PANTHER" id="PTHR33066">
    <property type="entry name" value="INTEGRASE_SAM-LIKE_N DOMAIN-CONTAINING PROTEIN"/>
    <property type="match status" value="1"/>
</dbReference>
<protein>
    <recommendedName>
        <fullName evidence="4">Core-binding (CB) domain-containing protein</fullName>
    </recommendedName>
</protein>
<organism evidence="3">
    <name type="scientific">Pectinophora gossypiella</name>
    <name type="common">Cotton pink bollworm</name>
    <name type="synonym">Depressaria gossypiella</name>
    <dbReference type="NCBI Taxonomy" id="13191"/>
    <lineage>
        <taxon>Eukaryota</taxon>
        <taxon>Metazoa</taxon>
        <taxon>Ecdysozoa</taxon>
        <taxon>Arthropoda</taxon>
        <taxon>Hexapoda</taxon>
        <taxon>Insecta</taxon>
        <taxon>Pterygota</taxon>
        <taxon>Neoptera</taxon>
        <taxon>Endopterygota</taxon>
        <taxon>Lepidoptera</taxon>
        <taxon>Glossata</taxon>
        <taxon>Ditrysia</taxon>
        <taxon>Gelechioidea</taxon>
        <taxon>Gelechiidae</taxon>
        <taxon>Apatetrinae</taxon>
        <taxon>Pectinophora</taxon>
    </lineage>
</organism>
<dbReference type="InterPro" id="IPR010998">
    <property type="entry name" value="Integrase_recombinase_N"/>
</dbReference>